<dbReference type="AlphaFoldDB" id="A0AAW9CZS9"/>
<keyword evidence="1" id="KW-0472">Membrane</keyword>
<accession>A0AAW9CZS9</accession>
<evidence type="ECO:0000313" key="3">
    <source>
        <dbReference type="Proteomes" id="UP001272137"/>
    </source>
</evidence>
<proteinExistence type="predicted"/>
<keyword evidence="1" id="KW-1133">Transmembrane helix</keyword>
<comment type="caution">
    <text evidence="2">The sequence shown here is derived from an EMBL/GenBank/DDBJ whole genome shotgun (WGS) entry which is preliminary data.</text>
</comment>
<feature type="transmembrane region" description="Helical" evidence="1">
    <location>
        <begin position="21"/>
        <end position="40"/>
    </location>
</feature>
<reference evidence="2" key="1">
    <citation type="submission" date="2018-08" db="EMBL/GenBank/DDBJ databases">
        <title>Identification of Burkholderia cepacia strains that express a Burkholderia pseudomallei-like capsular polysaccharide.</title>
        <authorList>
            <person name="Burtnick M.N."/>
            <person name="Vongsouvath M."/>
            <person name="Newton P."/>
            <person name="Wuthiekanun V."/>
            <person name="Limmathurotsakul D."/>
            <person name="Brett P.J."/>
            <person name="Chantratita N."/>
            <person name="Dance D.A."/>
        </authorList>
    </citation>
    <scope>NUCLEOTIDE SEQUENCE</scope>
    <source>
        <strain evidence="2">SBXCC001</strain>
    </source>
</reference>
<evidence type="ECO:0000256" key="1">
    <source>
        <dbReference type="SAM" id="Phobius"/>
    </source>
</evidence>
<sequence length="186" mass="19642">MPASRPLRNIARLPDLRVERVLQIRGTLATLMFAAFNVFWNALVPPLSAPPYMISHCAIGAFGLVGALGALAAARAGHWADRGFGQSTSAAARLMAAARVHAGIAVGARVDGRPRERRIARRLHAGRGRQRGRARVLGGHGAANVERIRVGQYGKRTTSVANIATAGLPLHSDDSANPAAHPDCGR</sequence>
<dbReference type="PANTHER" id="PTHR42910:SF1">
    <property type="entry name" value="MAJOR FACILITATOR SUPERFAMILY (MFS) PROFILE DOMAIN-CONTAINING PROTEIN"/>
    <property type="match status" value="1"/>
</dbReference>
<gene>
    <name evidence="2" type="ORF">C7S16_1127</name>
</gene>
<protein>
    <submittedName>
        <fullName evidence="2">MFS transporter</fullName>
    </submittedName>
</protein>
<dbReference type="PANTHER" id="PTHR42910">
    <property type="entry name" value="TRANSPORTER SCO4007-RELATED"/>
    <property type="match status" value="1"/>
</dbReference>
<feature type="transmembrane region" description="Helical" evidence="1">
    <location>
        <begin position="52"/>
        <end position="74"/>
    </location>
</feature>
<name>A0AAW9CZS9_BURTH</name>
<evidence type="ECO:0000313" key="2">
    <source>
        <dbReference type="EMBL" id="MDW9254553.1"/>
    </source>
</evidence>
<keyword evidence="1" id="KW-0812">Transmembrane</keyword>
<dbReference type="Proteomes" id="UP001272137">
    <property type="component" value="Unassembled WGS sequence"/>
</dbReference>
<organism evidence="2 3">
    <name type="scientific">Burkholderia thailandensis</name>
    <dbReference type="NCBI Taxonomy" id="57975"/>
    <lineage>
        <taxon>Bacteria</taxon>
        <taxon>Pseudomonadati</taxon>
        <taxon>Pseudomonadota</taxon>
        <taxon>Betaproteobacteria</taxon>
        <taxon>Burkholderiales</taxon>
        <taxon>Burkholderiaceae</taxon>
        <taxon>Burkholderia</taxon>
        <taxon>pseudomallei group</taxon>
    </lineage>
</organism>
<dbReference type="EMBL" id="QXCT01000002">
    <property type="protein sequence ID" value="MDW9254553.1"/>
    <property type="molecule type" value="Genomic_DNA"/>
</dbReference>